<dbReference type="Proteomes" id="UP000614601">
    <property type="component" value="Unassembled WGS sequence"/>
</dbReference>
<evidence type="ECO:0000256" key="11">
    <source>
        <dbReference type="ARBA" id="ARBA00023235"/>
    </source>
</evidence>
<comment type="similarity">
    <text evidence="4 13">Belongs to the type II topoisomerase family.</text>
</comment>
<evidence type="ECO:0000256" key="5">
    <source>
        <dbReference type="ARBA" id="ARBA00022723"/>
    </source>
</evidence>
<dbReference type="InterPro" id="IPR013759">
    <property type="entry name" value="Topo_IIA_B_C"/>
</dbReference>
<dbReference type="Gene3D" id="3.40.50.670">
    <property type="match status" value="1"/>
</dbReference>
<dbReference type="AlphaFoldDB" id="A0A811KSC2"/>
<evidence type="ECO:0000256" key="13">
    <source>
        <dbReference type="RuleBase" id="RU362094"/>
    </source>
</evidence>
<dbReference type="InterPro" id="IPR020568">
    <property type="entry name" value="Ribosomal_Su5_D2-typ_SF"/>
</dbReference>
<evidence type="ECO:0000259" key="14">
    <source>
        <dbReference type="PROSITE" id="PS50880"/>
    </source>
</evidence>
<dbReference type="FunFam" id="3.30.565.10:FF:000004">
    <property type="entry name" value="DNA topoisomerase 2"/>
    <property type="match status" value="1"/>
</dbReference>
<evidence type="ECO:0000259" key="15">
    <source>
        <dbReference type="PROSITE" id="PS52040"/>
    </source>
</evidence>
<feature type="domain" description="Toprim" evidence="14">
    <location>
        <begin position="473"/>
        <end position="590"/>
    </location>
</feature>
<dbReference type="InterPro" id="IPR014721">
    <property type="entry name" value="Ribsml_uS5_D2-typ_fold_subgr"/>
</dbReference>
<dbReference type="InterPro" id="IPR013757">
    <property type="entry name" value="Topo_IIA_A_a_sf"/>
</dbReference>
<keyword evidence="17" id="KW-1185">Reference proteome</keyword>
<dbReference type="FunFam" id="3.40.50.670:FF:000001">
    <property type="entry name" value="DNA topoisomerase 2"/>
    <property type="match status" value="2"/>
</dbReference>
<comment type="cofactor">
    <cofactor evidence="2">
        <name>Ca(2+)</name>
        <dbReference type="ChEBI" id="CHEBI:29108"/>
    </cofactor>
</comment>
<dbReference type="GO" id="GO:0003677">
    <property type="term" value="F:DNA binding"/>
    <property type="evidence" value="ECO:0007669"/>
    <property type="project" value="UniProtKB-UniRule"/>
</dbReference>
<keyword evidence="10 12" id="KW-0238">DNA-binding</keyword>
<dbReference type="Pfam" id="PF00521">
    <property type="entry name" value="DNA_topoisoIV"/>
    <property type="match status" value="1"/>
</dbReference>
<comment type="cofactor">
    <cofactor evidence="3">
        <name>Mg(2+)</name>
        <dbReference type="ChEBI" id="CHEBI:18420"/>
    </cofactor>
</comment>
<protein>
    <recommendedName>
        <fullName evidence="13">DNA topoisomerase 2</fullName>
        <ecNumber evidence="13">5.6.2.2</ecNumber>
    </recommendedName>
</protein>
<dbReference type="EMBL" id="CAJFCW020000004">
    <property type="protein sequence ID" value="CAG9110848.1"/>
    <property type="molecule type" value="Genomic_DNA"/>
</dbReference>
<evidence type="ECO:0000256" key="8">
    <source>
        <dbReference type="ARBA" id="ARBA00022842"/>
    </source>
</evidence>
<reference evidence="16" key="1">
    <citation type="submission" date="2020-09" db="EMBL/GenBank/DDBJ databases">
        <authorList>
            <person name="Kikuchi T."/>
        </authorList>
    </citation>
    <scope>NUCLEOTIDE SEQUENCE</scope>
    <source>
        <strain evidence="16">SH1</strain>
    </source>
</reference>
<dbReference type="Gene3D" id="1.10.268.10">
    <property type="entry name" value="Topoisomerase, domain 3"/>
    <property type="match status" value="1"/>
</dbReference>
<accession>A0A811KSC2</accession>
<dbReference type="GO" id="GO:0000819">
    <property type="term" value="P:sister chromatid segregation"/>
    <property type="evidence" value="ECO:0007669"/>
    <property type="project" value="TreeGrafter"/>
</dbReference>
<comment type="caution">
    <text evidence="16">The sequence shown here is derived from an EMBL/GenBank/DDBJ whole genome shotgun (WGS) entry which is preliminary data.</text>
</comment>
<evidence type="ECO:0000256" key="9">
    <source>
        <dbReference type="ARBA" id="ARBA00023029"/>
    </source>
</evidence>
<dbReference type="PRINTS" id="PR01158">
    <property type="entry name" value="TOPISMRASEII"/>
</dbReference>
<dbReference type="PROSITE" id="PS52040">
    <property type="entry name" value="TOPO_IIA"/>
    <property type="match status" value="1"/>
</dbReference>
<evidence type="ECO:0000256" key="2">
    <source>
        <dbReference type="ARBA" id="ARBA00001913"/>
    </source>
</evidence>
<organism evidence="16 17">
    <name type="scientific">Bursaphelenchus okinawaensis</name>
    <dbReference type="NCBI Taxonomy" id="465554"/>
    <lineage>
        <taxon>Eukaryota</taxon>
        <taxon>Metazoa</taxon>
        <taxon>Ecdysozoa</taxon>
        <taxon>Nematoda</taxon>
        <taxon>Chromadorea</taxon>
        <taxon>Rhabditida</taxon>
        <taxon>Tylenchina</taxon>
        <taxon>Tylenchomorpha</taxon>
        <taxon>Aphelenchoidea</taxon>
        <taxon>Aphelenchoididae</taxon>
        <taxon>Bursaphelenchus</taxon>
    </lineage>
</organism>
<dbReference type="SUPFAM" id="SSF56719">
    <property type="entry name" value="Type II DNA topoisomerase"/>
    <property type="match status" value="1"/>
</dbReference>
<keyword evidence="11 12" id="KW-0413">Isomerase</keyword>
<keyword evidence="6 13" id="KW-0547">Nucleotide-binding</keyword>
<dbReference type="GO" id="GO:0005634">
    <property type="term" value="C:nucleus"/>
    <property type="evidence" value="ECO:0007669"/>
    <property type="project" value="TreeGrafter"/>
</dbReference>
<evidence type="ECO:0000256" key="12">
    <source>
        <dbReference type="PROSITE-ProRule" id="PRU01384"/>
    </source>
</evidence>
<proteinExistence type="inferred from homology"/>
<comment type="catalytic activity">
    <reaction evidence="1 12 13">
        <text>ATP-dependent breakage, passage and rejoining of double-stranded DNA.</text>
        <dbReference type="EC" id="5.6.2.2"/>
    </reaction>
</comment>
<dbReference type="InterPro" id="IPR013506">
    <property type="entry name" value="Topo_IIA_bsu_dom2"/>
</dbReference>
<dbReference type="PRINTS" id="PR00418">
    <property type="entry name" value="TPI2FAMILY"/>
</dbReference>
<evidence type="ECO:0000256" key="4">
    <source>
        <dbReference type="ARBA" id="ARBA00011080"/>
    </source>
</evidence>
<dbReference type="PROSITE" id="PS00177">
    <property type="entry name" value="TOPOISOMERASE_II"/>
    <property type="match status" value="1"/>
</dbReference>
<dbReference type="SMART" id="SM00433">
    <property type="entry name" value="TOP2c"/>
    <property type="match status" value="1"/>
</dbReference>
<evidence type="ECO:0000256" key="7">
    <source>
        <dbReference type="ARBA" id="ARBA00022840"/>
    </source>
</evidence>
<dbReference type="InterPro" id="IPR050634">
    <property type="entry name" value="DNA_Topoisomerase_II"/>
</dbReference>
<feature type="domain" description="Topo IIA-type catalytic" evidence="15">
    <location>
        <begin position="733"/>
        <end position="1073"/>
    </location>
</feature>
<dbReference type="CDD" id="cd16930">
    <property type="entry name" value="HATPase_TopII-like"/>
    <property type="match status" value="1"/>
</dbReference>
<evidence type="ECO:0000256" key="10">
    <source>
        <dbReference type="ARBA" id="ARBA00023125"/>
    </source>
</evidence>
<dbReference type="GO" id="GO:0046872">
    <property type="term" value="F:metal ion binding"/>
    <property type="evidence" value="ECO:0007669"/>
    <property type="project" value="UniProtKB-KW"/>
</dbReference>
<evidence type="ECO:0000256" key="6">
    <source>
        <dbReference type="ARBA" id="ARBA00022741"/>
    </source>
</evidence>
<keyword evidence="8" id="KW-0460">Magnesium</keyword>
<dbReference type="Pfam" id="PF00204">
    <property type="entry name" value="DNA_gyraseB"/>
    <property type="match status" value="1"/>
</dbReference>
<dbReference type="GO" id="GO:0006265">
    <property type="term" value="P:DNA topological change"/>
    <property type="evidence" value="ECO:0007669"/>
    <property type="project" value="UniProtKB-UniRule"/>
</dbReference>
<dbReference type="GO" id="GO:0000712">
    <property type="term" value="P:resolution of meiotic recombination intermediates"/>
    <property type="evidence" value="ECO:0007669"/>
    <property type="project" value="TreeGrafter"/>
</dbReference>
<dbReference type="Pfam" id="PF16898">
    <property type="entry name" value="TOPRIM_C"/>
    <property type="match status" value="1"/>
</dbReference>
<dbReference type="PANTHER" id="PTHR10169:SF38">
    <property type="entry name" value="DNA TOPOISOMERASE 2"/>
    <property type="match status" value="1"/>
</dbReference>
<evidence type="ECO:0000313" key="16">
    <source>
        <dbReference type="EMBL" id="CAD5218528.1"/>
    </source>
</evidence>
<comment type="function">
    <text evidence="13">Control of topological states of DNA by transient breakage and subsequent rejoining of DNA strands. Topoisomerase II makes double-strand breaks.</text>
</comment>
<dbReference type="GO" id="GO:0005524">
    <property type="term" value="F:ATP binding"/>
    <property type="evidence" value="ECO:0007669"/>
    <property type="project" value="UniProtKB-UniRule"/>
</dbReference>
<dbReference type="InterPro" id="IPR036890">
    <property type="entry name" value="HATPase_C_sf"/>
</dbReference>
<dbReference type="InterPro" id="IPR001154">
    <property type="entry name" value="TopoII_euk"/>
</dbReference>
<dbReference type="InterPro" id="IPR001241">
    <property type="entry name" value="Topo_IIA"/>
</dbReference>
<dbReference type="OrthoDB" id="276498at2759"/>
<dbReference type="EC" id="5.6.2.2" evidence="13"/>
<dbReference type="Pfam" id="PF02518">
    <property type="entry name" value="HATPase_c"/>
    <property type="match status" value="1"/>
</dbReference>
<dbReference type="Gene3D" id="3.30.230.10">
    <property type="match status" value="1"/>
</dbReference>
<keyword evidence="5" id="KW-0479">Metal-binding</keyword>
<dbReference type="InterPro" id="IPR003594">
    <property type="entry name" value="HATPase_dom"/>
</dbReference>
<dbReference type="GO" id="GO:0003918">
    <property type="term" value="F:DNA topoisomerase type II (double strand cut, ATP-hydrolyzing) activity"/>
    <property type="evidence" value="ECO:0007669"/>
    <property type="project" value="UniProtKB-UniRule"/>
</dbReference>
<dbReference type="FunFam" id="3.90.199.10:FF:000002">
    <property type="entry name" value="DNA topoisomerase 2"/>
    <property type="match status" value="1"/>
</dbReference>
<dbReference type="CDD" id="cd03481">
    <property type="entry name" value="TopoIIA_Trans_ScTopoIIA"/>
    <property type="match status" value="1"/>
</dbReference>
<dbReference type="InterPro" id="IPR006171">
    <property type="entry name" value="TOPRIM_dom"/>
</dbReference>
<dbReference type="FunFam" id="3.30.1490.30:FF:000001">
    <property type="entry name" value="DNA topoisomerase 2"/>
    <property type="match status" value="1"/>
</dbReference>
<feature type="active site" description="O-(5'-phospho-DNA)-tyrosine intermediate" evidence="12">
    <location>
        <position position="823"/>
    </location>
</feature>
<keyword evidence="7 13" id="KW-0067">ATP-binding</keyword>
<sequence length="1073" mass="124870">MLRNPLIFRNVFGSLSKPIYRLQYHLYLPKRTFSSEEFGDETVAEVFEEDVEQQYQRKTQLEHILLRPDTYIGSVEFCDRTLMWIYDMKEKRLVNKPISFVPGLYKIFDEILVNAADNRRRDKRMNKIEVDIDKDRNRISILNNGRGVPVVWHKKEEMYIPELIFGTLLTSSNYDDKERKTTGGRNGFGAKLCNIFSKEFTLETSFIENGKSFRQSWTNNMTQTTSPEIEVARSEDYTKVTFTPDLQKFGMKVLDDEIIGLMARRALDISATTKGVKVTLNGEVLAINTFHDYMNLFFEDESSKTSLIYDHNRRWQVGIGLSNRGFQQMSFVNSVWTVRGGRHVDYVVEQIVDALMEELKPKMKRKGIQLKAHQIKNNLFVFVNSLIENPAFDSQTKETLTTKPKLFGSEWKLEERMIKKVLSAGIIEASASMAKKKQMERYEKANVYVRTAQIDVPKLVDANEAGTSRSSKCTLILTEGDSAKSLAIAGLSALGQDKYGVFSLRGKMLNVRKGRYQQVLENSEVNALIKILGLEYKRTYESEEERANLRYGKIMIMTDQDEDGSHIKGLIINFIHHNWPELLKHNFIEQFITPIVKATKGNESTAFYSMAQYLQWQKNTEDWNTYKIKYYKGLGTSTSKEAKEYFNNLERHQVQFEYSGQEDDANLELAFSKDRVEDRKTWITEYMNKKKSTETLEEPEDVIYDINQRSLTFSEFINKELIVFSNADNVRNIPNLIDGLKPVQRKVIFTCFKRYDKKQLRVQQLASAVGELTAYHHGDKALLEAIIGMAQNFVGSNNINLLVPHGQFGTRLEGGKDSASARYLYTQLSPITRYIFPQIDDQLLRPKFDLDEKVEPIWYVPIVPVALINGVMGVGTGWCSKIPNFKPEDVVKNIKRLIKSKPMVPMEPWFKNFKGTMFKLNDRRYLSYGEIIKINNSCVEITELPIKVWTQHYKEQVLEQMLKDNIIESFKEYHTESTVKFVVRMNTKKLFKARKIGLHKVFRLRSMMSLNTMVLFDVENRIRFYDSPEEILKEFFEVRKQYYIKRRKFVREMIEAEVKKGGISIEIHENETE</sequence>
<dbReference type="FunFam" id="3.30.230.10:FF:000008">
    <property type="entry name" value="DNA topoisomerase 2"/>
    <property type="match status" value="1"/>
</dbReference>
<dbReference type="SUPFAM" id="SSF54211">
    <property type="entry name" value="Ribosomal protein S5 domain 2-like"/>
    <property type="match status" value="1"/>
</dbReference>
<dbReference type="InterPro" id="IPR013758">
    <property type="entry name" value="Topo_IIA_A/C_ab"/>
</dbReference>
<evidence type="ECO:0000313" key="17">
    <source>
        <dbReference type="Proteomes" id="UP000614601"/>
    </source>
</evidence>
<dbReference type="Gene3D" id="3.30.1360.40">
    <property type="match status" value="1"/>
</dbReference>
<dbReference type="EMBL" id="CAJFDH010000004">
    <property type="protein sequence ID" value="CAD5218528.1"/>
    <property type="molecule type" value="Genomic_DNA"/>
</dbReference>
<dbReference type="Gene3D" id="3.30.565.10">
    <property type="entry name" value="Histidine kinase-like ATPase, C-terminal domain"/>
    <property type="match status" value="1"/>
</dbReference>
<dbReference type="PROSITE" id="PS50880">
    <property type="entry name" value="TOPRIM"/>
    <property type="match status" value="1"/>
</dbReference>
<dbReference type="SUPFAM" id="SSF55874">
    <property type="entry name" value="ATPase domain of HSP90 chaperone/DNA topoisomerase II/histidine kinase"/>
    <property type="match status" value="1"/>
</dbReference>
<dbReference type="InterPro" id="IPR018522">
    <property type="entry name" value="TopoIIA_CS"/>
</dbReference>
<gene>
    <name evidence="16" type="ORF">BOKJ2_LOCUS7738</name>
</gene>
<dbReference type="Pfam" id="PF01751">
    <property type="entry name" value="Toprim"/>
    <property type="match status" value="1"/>
</dbReference>
<dbReference type="Gene3D" id="3.30.1490.30">
    <property type="match status" value="1"/>
</dbReference>
<dbReference type="Gene3D" id="3.90.199.10">
    <property type="entry name" value="Topoisomerase II, domain 5"/>
    <property type="match status" value="1"/>
</dbReference>
<dbReference type="PANTHER" id="PTHR10169">
    <property type="entry name" value="DNA TOPOISOMERASE/GYRASE"/>
    <property type="match status" value="1"/>
</dbReference>
<evidence type="ECO:0000256" key="1">
    <source>
        <dbReference type="ARBA" id="ARBA00000185"/>
    </source>
</evidence>
<dbReference type="FunFam" id="3.30.1360.40:FF:000003">
    <property type="entry name" value="DNA topoisomerase 2"/>
    <property type="match status" value="1"/>
</dbReference>
<dbReference type="SMART" id="SM00434">
    <property type="entry name" value="TOP4c"/>
    <property type="match status" value="1"/>
</dbReference>
<keyword evidence="9 12" id="KW-0799">Topoisomerase</keyword>
<evidence type="ECO:0000256" key="3">
    <source>
        <dbReference type="ARBA" id="ARBA00001946"/>
    </source>
</evidence>
<dbReference type="InterPro" id="IPR031660">
    <property type="entry name" value="TOPRIM_C"/>
</dbReference>
<dbReference type="InterPro" id="IPR013760">
    <property type="entry name" value="Topo_IIA-like_dom_sf"/>
</dbReference>
<comment type="subunit">
    <text evidence="13">Homodimer.</text>
</comment>
<dbReference type="InterPro" id="IPR002205">
    <property type="entry name" value="Topo_IIA_dom_A"/>
</dbReference>
<name>A0A811KSC2_9BILA</name>
<dbReference type="Proteomes" id="UP000783686">
    <property type="component" value="Unassembled WGS sequence"/>
</dbReference>